<evidence type="ECO:0000313" key="1">
    <source>
        <dbReference type="EMBL" id="MDQ0215857.1"/>
    </source>
</evidence>
<gene>
    <name evidence="1" type="ORF">J2S13_002277</name>
</gene>
<protein>
    <submittedName>
        <fullName evidence="1">Uncharacterized protein</fullName>
    </submittedName>
</protein>
<organism evidence="1 2">
    <name type="scientific">Oikeobacillus pervagus</name>
    <dbReference type="NCBI Taxonomy" id="1325931"/>
    <lineage>
        <taxon>Bacteria</taxon>
        <taxon>Bacillati</taxon>
        <taxon>Bacillota</taxon>
        <taxon>Bacilli</taxon>
        <taxon>Bacillales</taxon>
        <taxon>Bacillaceae</taxon>
        <taxon>Oikeobacillus</taxon>
    </lineage>
</organism>
<accession>A0AAJ1T302</accession>
<dbReference type="EMBL" id="JAUSUC010000028">
    <property type="protein sequence ID" value="MDQ0215857.1"/>
    <property type="molecule type" value="Genomic_DNA"/>
</dbReference>
<keyword evidence="2" id="KW-1185">Reference proteome</keyword>
<dbReference type="AlphaFoldDB" id="A0AAJ1T302"/>
<sequence length="163" mass="19093">MFDPTSFENMKVVIEGMIYDLDSQRDICLHGRKDLVDLASFSRIYQIAYTSFKNEKIMIQFQLSSHLHQFASEIMPQQISGDAGCFVEITYRGPREIFQDFHIELLKKKWGPDRVFEERNVDSSQSGKVNELVIQFERLITEEMIPDLQDMVLFSVQTFKLLL</sequence>
<proteinExistence type="predicted"/>
<dbReference type="Proteomes" id="UP001237207">
    <property type="component" value="Unassembled WGS sequence"/>
</dbReference>
<dbReference type="RefSeq" id="WP_307257856.1">
    <property type="nucleotide sequence ID" value="NZ_JAUSUC010000028.1"/>
</dbReference>
<evidence type="ECO:0000313" key="2">
    <source>
        <dbReference type="Proteomes" id="UP001237207"/>
    </source>
</evidence>
<reference evidence="1" key="1">
    <citation type="submission" date="2023-07" db="EMBL/GenBank/DDBJ databases">
        <title>Genomic Encyclopedia of Type Strains, Phase IV (KMG-IV): sequencing the most valuable type-strain genomes for metagenomic binning, comparative biology and taxonomic classification.</title>
        <authorList>
            <person name="Goeker M."/>
        </authorList>
    </citation>
    <scope>NUCLEOTIDE SEQUENCE</scope>
    <source>
        <strain evidence="1">DSM 23947</strain>
    </source>
</reference>
<name>A0AAJ1T302_9BACI</name>
<comment type="caution">
    <text evidence="1">The sequence shown here is derived from an EMBL/GenBank/DDBJ whole genome shotgun (WGS) entry which is preliminary data.</text>
</comment>